<evidence type="ECO:0000313" key="2">
    <source>
        <dbReference type="Proteomes" id="UP000813427"/>
    </source>
</evidence>
<dbReference type="Gene3D" id="1.10.1280.10">
    <property type="entry name" value="Di-copper center containing domain from catechol oxidase"/>
    <property type="match status" value="1"/>
</dbReference>
<sequence length="100" mass="12014">MHAEARLNKSFTAHMGHLPLPRPIYVVDIDRLIPMWQVLNRKAWFYQPRFLQGKVPDKSQYDDLLPFHAIESNDLNTEYWRSLDVRDWTKLHYSYDDLAP</sequence>
<protein>
    <submittedName>
        <fullName evidence="1">Uncharacterized protein</fullName>
    </submittedName>
</protein>
<evidence type="ECO:0000313" key="1">
    <source>
        <dbReference type="EMBL" id="KAH7232975.1"/>
    </source>
</evidence>
<dbReference type="Proteomes" id="UP000813427">
    <property type="component" value="Unassembled WGS sequence"/>
</dbReference>
<dbReference type="EMBL" id="JAGPXF010000008">
    <property type="protein sequence ID" value="KAH7232975.1"/>
    <property type="molecule type" value="Genomic_DNA"/>
</dbReference>
<reference evidence="1" key="1">
    <citation type="journal article" date="2021" name="Nat. Commun.">
        <title>Genetic determinants of endophytism in the Arabidopsis root mycobiome.</title>
        <authorList>
            <person name="Mesny F."/>
            <person name="Miyauchi S."/>
            <person name="Thiergart T."/>
            <person name="Pickel B."/>
            <person name="Atanasova L."/>
            <person name="Karlsson M."/>
            <person name="Huettel B."/>
            <person name="Barry K.W."/>
            <person name="Haridas S."/>
            <person name="Chen C."/>
            <person name="Bauer D."/>
            <person name="Andreopoulos W."/>
            <person name="Pangilinan J."/>
            <person name="LaButti K."/>
            <person name="Riley R."/>
            <person name="Lipzen A."/>
            <person name="Clum A."/>
            <person name="Drula E."/>
            <person name="Henrissat B."/>
            <person name="Kohler A."/>
            <person name="Grigoriev I.V."/>
            <person name="Martin F.M."/>
            <person name="Hacquard S."/>
        </authorList>
    </citation>
    <scope>NUCLEOTIDE SEQUENCE</scope>
    <source>
        <strain evidence="1">MPI-SDFR-AT-0068</strain>
    </source>
</reference>
<keyword evidence="2" id="KW-1185">Reference proteome</keyword>
<organism evidence="1 2">
    <name type="scientific">Fusarium tricinctum</name>
    <dbReference type="NCBI Taxonomy" id="61284"/>
    <lineage>
        <taxon>Eukaryota</taxon>
        <taxon>Fungi</taxon>
        <taxon>Dikarya</taxon>
        <taxon>Ascomycota</taxon>
        <taxon>Pezizomycotina</taxon>
        <taxon>Sordariomycetes</taxon>
        <taxon>Hypocreomycetidae</taxon>
        <taxon>Hypocreales</taxon>
        <taxon>Nectriaceae</taxon>
        <taxon>Fusarium</taxon>
        <taxon>Fusarium tricinctum species complex</taxon>
    </lineage>
</organism>
<gene>
    <name evidence="1" type="ORF">BKA59DRAFT_460439</name>
</gene>
<dbReference type="SUPFAM" id="SSF48056">
    <property type="entry name" value="Di-copper centre-containing domain"/>
    <property type="match status" value="1"/>
</dbReference>
<dbReference type="InterPro" id="IPR008922">
    <property type="entry name" value="Di-copper_centre_dom_sf"/>
</dbReference>
<dbReference type="AlphaFoldDB" id="A0A8K0RKH9"/>
<accession>A0A8K0RKH9</accession>
<comment type="caution">
    <text evidence="1">The sequence shown here is derived from an EMBL/GenBank/DDBJ whole genome shotgun (WGS) entry which is preliminary data.</text>
</comment>
<proteinExistence type="predicted"/>
<name>A0A8K0RKH9_9HYPO</name>